<sequence>MEICDGLIDMMAALFNVSGRQLRSPKRDSKDVARVRQIGMYIARVTLCLNIRLIADGFARDKSTVTHACHLIEDLRDDEEFDIIITRVEAVVSAAFKHALSAKVGDNDYK</sequence>
<reference evidence="2 3" key="1">
    <citation type="submission" date="2015-01" db="EMBL/GenBank/DDBJ databases">
        <title>Ahrensia donghaiensis sp. nov., a novel dimethylsulphoniopropionate-cleavage bacterium isolated from seawater and emended descriptions of the genus Ahrensia and Ahrensia kielensis.</title>
        <authorList>
            <person name="Liu J."/>
        </authorList>
    </citation>
    <scope>NUCLEOTIDE SEQUENCE [LARGE SCALE GENOMIC DNA]</scope>
    <source>
        <strain evidence="2 3">LZD062</strain>
    </source>
</reference>
<name>A0A0M9GNZ5_9HYPH</name>
<dbReference type="Gene3D" id="1.10.1750.10">
    <property type="match status" value="1"/>
</dbReference>
<keyword evidence="3" id="KW-1185">Reference proteome</keyword>
<accession>A0A0M9GNZ5</accession>
<dbReference type="Proteomes" id="UP000038011">
    <property type="component" value="Unassembled WGS sequence"/>
</dbReference>
<dbReference type="GO" id="GO:0005524">
    <property type="term" value="F:ATP binding"/>
    <property type="evidence" value="ECO:0007669"/>
    <property type="project" value="InterPro"/>
</dbReference>
<evidence type="ECO:0000313" key="2">
    <source>
        <dbReference type="EMBL" id="KPB02260.1"/>
    </source>
</evidence>
<dbReference type="SMART" id="SM00760">
    <property type="entry name" value="Bac_DnaA_C"/>
    <property type="match status" value="1"/>
</dbReference>
<dbReference type="EMBL" id="JXMU01000003">
    <property type="protein sequence ID" value="KPB02260.1"/>
    <property type="molecule type" value="Genomic_DNA"/>
</dbReference>
<dbReference type="InterPro" id="IPR013159">
    <property type="entry name" value="DnaA_C"/>
</dbReference>
<feature type="domain" description="Chromosomal replication initiator DnaA C-terminal" evidence="1">
    <location>
        <begin position="3"/>
        <end position="72"/>
    </location>
</feature>
<gene>
    <name evidence="2" type="ORF">SU32_03010</name>
</gene>
<dbReference type="InterPro" id="IPR010921">
    <property type="entry name" value="Trp_repressor/repl_initiator"/>
</dbReference>
<dbReference type="Pfam" id="PF08299">
    <property type="entry name" value="Bac_DnaA_C"/>
    <property type="match status" value="1"/>
</dbReference>
<dbReference type="GO" id="GO:0006275">
    <property type="term" value="P:regulation of DNA replication"/>
    <property type="evidence" value="ECO:0007669"/>
    <property type="project" value="InterPro"/>
</dbReference>
<protein>
    <submittedName>
        <fullName evidence="2">Chromosomal replication initiator protein DnaA</fullName>
    </submittedName>
</protein>
<dbReference type="SUPFAM" id="SSF48295">
    <property type="entry name" value="TrpR-like"/>
    <property type="match status" value="1"/>
</dbReference>
<organism evidence="2 3">
    <name type="scientific">Ahrensia marina</name>
    <dbReference type="NCBI Taxonomy" id="1514904"/>
    <lineage>
        <taxon>Bacteria</taxon>
        <taxon>Pseudomonadati</taxon>
        <taxon>Pseudomonadota</taxon>
        <taxon>Alphaproteobacteria</taxon>
        <taxon>Hyphomicrobiales</taxon>
        <taxon>Ahrensiaceae</taxon>
        <taxon>Ahrensia</taxon>
    </lineage>
</organism>
<dbReference type="CDD" id="cd06571">
    <property type="entry name" value="Bac_DnaA_C"/>
    <property type="match status" value="1"/>
</dbReference>
<dbReference type="PATRIC" id="fig|1514904.3.peg.2303"/>
<dbReference type="AlphaFoldDB" id="A0A0M9GNZ5"/>
<dbReference type="GO" id="GO:0006270">
    <property type="term" value="P:DNA replication initiation"/>
    <property type="evidence" value="ECO:0007669"/>
    <property type="project" value="InterPro"/>
</dbReference>
<dbReference type="GO" id="GO:0043565">
    <property type="term" value="F:sequence-specific DNA binding"/>
    <property type="evidence" value="ECO:0007669"/>
    <property type="project" value="InterPro"/>
</dbReference>
<comment type="caution">
    <text evidence="2">The sequence shown here is derived from an EMBL/GenBank/DDBJ whole genome shotgun (WGS) entry which is preliminary data.</text>
</comment>
<evidence type="ECO:0000259" key="1">
    <source>
        <dbReference type="SMART" id="SM00760"/>
    </source>
</evidence>
<evidence type="ECO:0000313" key="3">
    <source>
        <dbReference type="Proteomes" id="UP000038011"/>
    </source>
</evidence>
<proteinExistence type="predicted"/>
<dbReference type="STRING" id="1514904.SU32_03010"/>